<comment type="caution">
    <text evidence="2">The sequence shown here is derived from an EMBL/GenBank/DDBJ whole genome shotgun (WGS) entry which is preliminary data.</text>
</comment>
<accession>A0AAE1DWH2</accession>
<dbReference type="Proteomes" id="UP001283361">
    <property type="component" value="Unassembled WGS sequence"/>
</dbReference>
<dbReference type="AlphaFoldDB" id="A0AAE1DWH2"/>
<protein>
    <submittedName>
        <fullName evidence="2">Uncharacterized protein</fullName>
    </submittedName>
</protein>
<feature type="compositionally biased region" description="Polar residues" evidence="1">
    <location>
        <begin position="44"/>
        <end position="54"/>
    </location>
</feature>
<proteinExistence type="predicted"/>
<dbReference type="EMBL" id="JAWDGP010002101">
    <property type="protein sequence ID" value="KAK3785611.1"/>
    <property type="molecule type" value="Genomic_DNA"/>
</dbReference>
<organism evidence="2 3">
    <name type="scientific">Elysia crispata</name>
    <name type="common">lettuce slug</name>
    <dbReference type="NCBI Taxonomy" id="231223"/>
    <lineage>
        <taxon>Eukaryota</taxon>
        <taxon>Metazoa</taxon>
        <taxon>Spiralia</taxon>
        <taxon>Lophotrochozoa</taxon>
        <taxon>Mollusca</taxon>
        <taxon>Gastropoda</taxon>
        <taxon>Heterobranchia</taxon>
        <taxon>Euthyneura</taxon>
        <taxon>Panpulmonata</taxon>
        <taxon>Sacoglossa</taxon>
        <taxon>Placobranchoidea</taxon>
        <taxon>Plakobranchidae</taxon>
        <taxon>Elysia</taxon>
    </lineage>
</organism>
<name>A0AAE1DWH2_9GAST</name>
<keyword evidence="3" id="KW-1185">Reference proteome</keyword>
<evidence type="ECO:0000256" key="1">
    <source>
        <dbReference type="SAM" id="MobiDB-lite"/>
    </source>
</evidence>
<feature type="compositionally biased region" description="Polar residues" evidence="1">
    <location>
        <begin position="1"/>
        <end position="10"/>
    </location>
</feature>
<feature type="region of interest" description="Disordered" evidence="1">
    <location>
        <begin position="44"/>
        <end position="70"/>
    </location>
</feature>
<evidence type="ECO:0000313" key="2">
    <source>
        <dbReference type="EMBL" id="KAK3785611.1"/>
    </source>
</evidence>
<reference evidence="2" key="1">
    <citation type="journal article" date="2023" name="G3 (Bethesda)">
        <title>A reference genome for the long-term kleptoplast-retaining sea slug Elysia crispata morphotype clarki.</title>
        <authorList>
            <person name="Eastman K.E."/>
            <person name="Pendleton A.L."/>
            <person name="Shaikh M.A."/>
            <person name="Suttiyut T."/>
            <person name="Ogas R."/>
            <person name="Tomko P."/>
            <person name="Gavelis G."/>
            <person name="Widhalm J.R."/>
            <person name="Wisecaver J.H."/>
        </authorList>
    </citation>
    <scope>NUCLEOTIDE SEQUENCE</scope>
    <source>
        <strain evidence="2">ECLA1</strain>
    </source>
</reference>
<evidence type="ECO:0000313" key="3">
    <source>
        <dbReference type="Proteomes" id="UP001283361"/>
    </source>
</evidence>
<feature type="compositionally biased region" description="Basic and acidic residues" evidence="1">
    <location>
        <begin position="55"/>
        <end position="64"/>
    </location>
</feature>
<sequence>MPNCSFTLSPTGGVGMVGSDGRAQIISKEPRRNGSRNMFLRQYSAHTGPQQSDQARMDGNNDKDEDKEDDEFALTQVTNKGVVQALAQVRAFVMQQGENASSYKELQQVIALENSVQ</sequence>
<feature type="region of interest" description="Disordered" evidence="1">
    <location>
        <begin position="1"/>
        <end position="20"/>
    </location>
</feature>
<gene>
    <name evidence="2" type="ORF">RRG08_015496</name>
</gene>